<dbReference type="EMBL" id="RFFJ01000156">
    <property type="protein sequence ID" value="RMI36080.1"/>
    <property type="molecule type" value="Genomic_DNA"/>
</dbReference>
<protein>
    <submittedName>
        <fullName evidence="3">Rhodanese-like domain-containing protein</fullName>
    </submittedName>
</protein>
<keyword evidence="4" id="KW-1185">Reference proteome</keyword>
<feature type="region of interest" description="Disordered" evidence="1">
    <location>
        <begin position="1"/>
        <end position="24"/>
    </location>
</feature>
<dbReference type="InterPro" id="IPR050229">
    <property type="entry name" value="GlpE_sulfurtransferase"/>
</dbReference>
<dbReference type="PROSITE" id="PS50206">
    <property type="entry name" value="RHODANESE_3"/>
    <property type="match status" value="1"/>
</dbReference>
<evidence type="ECO:0000313" key="4">
    <source>
        <dbReference type="Proteomes" id="UP000278673"/>
    </source>
</evidence>
<dbReference type="AlphaFoldDB" id="A0A3M2LH19"/>
<gene>
    <name evidence="3" type="ORF">EBN88_22465</name>
</gene>
<name>A0A3M2LH19_9ACTN</name>
<evidence type="ECO:0000256" key="1">
    <source>
        <dbReference type="SAM" id="MobiDB-lite"/>
    </source>
</evidence>
<dbReference type="Gene3D" id="3.40.250.10">
    <property type="entry name" value="Rhodanese-like domain"/>
    <property type="match status" value="1"/>
</dbReference>
<dbReference type="RefSeq" id="WP_122185726.1">
    <property type="nucleotide sequence ID" value="NZ_RFFJ01000156.1"/>
</dbReference>
<proteinExistence type="predicted"/>
<sequence>MNSTSAHASGAHAPSAPLQHPPAPPAEAVAFFAARLAHQADVSDVHAALESGAPGFTLVDTRSPDAWRQGHIPGAVHLPRAEIAERAGELLAPGTVVITYCWGPGCDGATRAALAFAQLGYPVKEMIGGIEYWTREGLPVADGDGRVARRPVDPLTAPEQGIGCAC</sequence>
<dbReference type="PANTHER" id="PTHR43031">
    <property type="entry name" value="FAD-DEPENDENT OXIDOREDUCTASE"/>
    <property type="match status" value="1"/>
</dbReference>
<reference evidence="3 4" key="1">
    <citation type="submission" date="2018-10" db="EMBL/GenBank/DDBJ databases">
        <title>Isolation, diversity and antifungal activity of actinobacteria from wheat.</title>
        <authorList>
            <person name="Han C."/>
        </authorList>
    </citation>
    <scope>NUCLEOTIDE SEQUENCE [LARGE SCALE GENOMIC DNA]</scope>
    <source>
        <strain evidence="3 4">NEAU-YY642</strain>
    </source>
</reference>
<comment type="caution">
    <text evidence="3">The sequence shown here is derived from an EMBL/GenBank/DDBJ whole genome shotgun (WGS) entry which is preliminary data.</text>
</comment>
<feature type="compositionally biased region" description="Low complexity" evidence="1">
    <location>
        <begin position="1"/>
        <end position="18"/>
    </location>
</feature>
<dbReference type="InterPro" id="IPR001763">
    <property type="entry name" value="Rhodanese-like_dom"/>
</dbReference>
<dbReference type="PANTHER" id="PTHR43031:SF1">
    <property type="entry name" value="PYRIDINE NUCLEOTIDE-DISULPHIDE OXIDOREDUCTASE"/>
    <property type="match status" value="1"/>
</dbReference>
<dbReference type="Pfam" id="PF00581">
    <property type="entry name" value="Rhodanese"/>
    <property type="match status" value="1"/>
</dbReference>
<organism evidence="3 4">
    <name type="scientific">Streptomyces triticirhizae</name>
    <dbReference type="NCBI Taxonomy" id="2483353"/>
    <lineage>
        <taxon>Bacteria</taxon>
        <taxon>Bacillati</taxon>
        <taxon>Actinomycetota</taxon>
        <taxon>Actinomycetes</taxon>
        <taxon>Kitasatosporales</taxon>
        <taxon>Streptomycetaceae</taxon>
        <taxon>Streptomyces</taxon>
    </lineage>
</organism>
<dbReference type="InterPro" id="IPR036873">
    <property type="entry name" value="Rhodanese-like_dom_sf"/>
</dbReference>
<evidence type="ECO:0000259" key="2">
    <source>
        <dbReference type="PROSITE" id="PS50206"/>
    </source>
</evidence>
<dbReference type="SUPFAM" id="SSF52821">
    <property type="entry name" value="Rhodanese/Cell cycle control phosphatase"/>
    <property type="match status" value="1"/>
</dbReference>
<dbReference type="SMART" id="SM00450">
    <property type="entry name" value="RHOD"/>
    <property type="match status" value="1"/>
</dbReference>
<dbReference type="Proteomes" id="UP000278673">
    <property type="component" value="Unassembled WGS sequence"/>
</dbReference>
<accession>A0A3M2LH19</accession>
<feature type="domain" description="Rhodanese" evidence="2">
    <location>
        <begin position="52"/>
        <end position="142"/>
    </location>
</feature>
<evidence type="ECO:0000313" key="3">
    <source>
        <dbReference type="EMBL" id="RMI36080.1"/>
    </source>
</evidence>